<dbReference type="InterPro" id="IPR050281">
    <property type="entry name" value="Flavin_monoamine_oxidase"/>
</dbReference>
<dbReference type="InterPro" id="IPR002937">
    <property type="entry name" value="Amino_oxidase"/>
</dbReference>
<dbReference type="Proteomes" id="UP001235939">
    <property type="component" value="Chromosome 06"/>
</dbReference>
<evidence type="ECO:0000256" key="4">
    <source>
        <dbReference type="ARBA" id="ARBA00022490"/>
    </source>
</evidence>
<comment type="subcellular location">
    <subcellularLocation>
        <location evidence="2">Cytoplasm</location>
    </subcellularLocation>
</comment>
<evidence type="ECO:0000313" key="10">
    <source>
        <dbReference type="Proteomes" id="UP001235939"/>
    </source>
</evidence>
<gene>
    <name evidence="9" type="ORF">LAZ67_6001232</name>
</gene>
<sequence>MVELSELSYYRYCRITFDAVTCVNSHITWDVTEVTDLSTALKDCSPEVAEKILLEYLNNPALSKATNEFFEKANGRMSKEASSACECSPPGDERVLHATEPNLKWWNPGVKNIPLELGARWIHGVLGNPLYELAVSAGLVTLPEQSGERQSVIAATEQGVRIPLALLEEVHHAYISELHASGADQPPAETGNSVGRHLALDIQHYLTDDSENGLRKLIFQHLITKETCITGCHSMTEVSLVDFGSFEDLPGGNVSLSAPYEAIIHYLSSAFPPECISTHHQVSHIDWTKTNDHITVSCTNGATFSTNHVIVTIPLGVLKSCHEDLFHPNLPEDKVEAISNLGFGVVDKIYLYYERPFLNPEVREVILLWGVEGPSPWYSKIFSFLRERETLLVAWLSGQEAEHMETLTDSEVAECCTSVLQRFLADPCIPLPCSVVRSRWRQDPHVQGSYSFIPSSASHKDIQRLASPIYRDPYQSKVWWSMSNVRWVWQPMLIFAGEATHPKFYSTTHGAFQSGQTAAAQLLVET</sequence>
<evidence type="ECO:0000313" key="9">
    <source>
        <dbReference type="EMBL" id="UYV68843.1"/>
    </source>
</evidence>
<organism evidence="9 10">
    <name type="scientific">Cordylochernes scorpioides</name>
    <dbReference type="NCBI Taxonomy" id="51811"/>
    <lineage>
        <taxon>Eukaryota</taxon>
        <taxon>Metazoa</taxon>
        <taxon>Ecdysozoa</taxon>
        <taxon>Arthropoda</taxon>
        <taxon>Chelicerata</taxon>
        <taxon>Arachnida</taxon>
        <taxon>Pseudoscorpiones</taxon>
        <taxon>Cheliferoidea</taxon>
        <taxon>Chernetidae</taxon>
        <taxon>Cordylochernes</taxon>
    </lineage>
</organism>
<proteinExistence type="inferred from homology"/>
<dbReference type="PANTHER" id="PTHR10742">
    <property type="entry name" value="FLAVIN MONOAMINE OXIDASE"/>
    <property type="match status" value="1"/>
</dbReference>
<name>A0ABY6KJQ6_9ARAC</name>
<dbReference type="SUPFAM" id="SSF54373">
    <property type="entry name" value="FAD-linked reductases, C-terminal domain"/>
    <property type="match status" value="1"/>
</dbReference>
<dbReference type="SUPFAM" id="SSF51905">
    <property type="entry name" value="FAD/NAD(P)-binding domain"/>
    <property type="match status" value="1"/>
</dbReference>
<keyword evidence="7" id="KW-0560">Oxidoreductase</keyword>
<reference evidence="9 10" key="1">
    <citation type="submission" date="2022-01" db="EMBL/GenBank/DDBJ databases">
        <title>A chromosomal length assembly of Cordylochernes scorpioides.</title>
        <authorList>
            <person name="Zeh D."/>
            <person name="Zeh J."/>
        </authorList>
    </citation>
    <scope>NUCLEOTIDE SEQUENCE [LARGE SCALE GENOMIC DNA]</scope>
    <source>
        <strain evidence="9">IN4F17</strain>
        <tissue evidence="9">Whole Body</tissue>
    </source>
</reference>
<protein>
    <submittedName>
        <fullName evidence="9">PAOX</fullName>
    </submittedName>
</protein>
<evidence type="ECO:0000256" key="3">
    <source>
        <dbReference type="ARBA" id="ARBA00005995"/>
    </source>
</evidence>
<dbReference type="Gene3D" id="3.90.660.10">
    <property type="match status" value="1"/>
</dbReference>
<comment type="similarity">
    <text evidence="3">Belongs to the flavin monoamine oxidase family.</text>
</comment>
<keyword evidence="10" id="KW-1185">Reference proteome</keyword>
<dbReference type="Gene3D" id="3.50.50.60">
    <property type="entry name" value="FAD/NAD(P)-binding domain"/>
    <property type="match status" value="1"/>
</dbReference>
<keyword evidence="5" id="KW-0285">Flavoprotein</keyword>
<evidence type="ECO:0000256" key="1">
    <source>
        <dbReference type="ARBA" id="ARBA00001974"/>
    </source>
</evidence>
<dbReference type="PANTHER" id="PTHR10742:SF405">
    <property type="entry name" value="PEROXISOMAL N(1)-ACETYL-SPERMINE_SPERMIDINE OXIDASE"/>
    <property type="match status" value="1"/>
</dbReference>
<evidence type="ECO:0000259" key="8">
    <source>
        <dbReference type="Pfam" id="PF01593"/>
    </source>
</evidence>
<dbReference type="InterPro" id="IPR036188">
    <property type="entry name" value="FAD/NAD-bd_sf"/>
</dbReference>
<evidence type="ECO:0000256" key="7">
    <source>
        <dbReference type="ARBA" id="ARBA00023002"/>
    </source>
</evidence>
<evidence type="ECO:0000256" key="6">
    <source>
        <dbReference type="ARBA" id="ARBA00022827"/>
    </source>
</evidence>
<keyword evidence="4" id="KW-0963">Cytoplasm</keyword>
<keyword evidence="6" id="KW-0274">FAD</keyword>
<accession>A0ABY6KJQ6</accession>
<comment type="cofactor">
    <cofactor evidence="1">
        <name>FAD</name>
        <dbReference type="ChEBI" id="CHEBI:57692"/>
    </cofactor>
</comment>
<evidence type="ECO:0000256" key="5">
    <source>
        <dbReference type="ARBA" id="ARBA00022630"/>
    </source>
</evidence>
<dbReference type="Pfam" id="PF01593">
    <property type="entry name" value="Amino_oxidase"/>
    <property type="match status" value="1"/>
</dbReference>
<feature type="domain" description="Amine oxidase" evidence="8">
    <location>
        <begin position="111"/>
        <end position="523"/>
    </location>
</feature>
<dbReference type="EMBL" id="CP092868">
    <property type="protein sequence ID" value="UYV68843.1"/>
    <property type="molecule type" value="Genomic_DNA"/>
</dbReference>
<evidence type="ECO:0000256" key="2">
    <source>
        <dbReference type="ARBA" id="ARBA00004496"/>
    </source>
</evidence>